<gene>
    <name evidence="4" type="ORF">ROZALSC1DRAFT_30779</name>
</gene>
<evidence type="ECO:0000256" key="3">
    <source>
        <dbReference type="ARBA" id="ARBA00023242"/>
    </source>
</evidence>
<dbReference type="AlphaFoldDB" id="A0A4P9YDM4"/>
<dbReference type="InterPro" id="IPR013970">
    <property type="entry name" value="Rfa2"/>
</dbReference>
<dbReference type="GO" id="GO:0006310">
    <property type="term" value="P:DNA recombination"/>
    <property type="evidence" value="ECO:0007669"/>
    <property type="project" value="InterPro"/>
</dbReference>
<dbReference type="GO" id="GO:0031981">
    <property type="term" value="C:nuclear lumen"/>
    <property type="evidence" value="ECO:0007669"/>
    <property type="project" value="UniProtKB-ARBA"/>
</dbReference>
<evidence type="ECO:0000313" key="4">
    <source>
        <dbReference type="EMBL" id="RKP17406.1"/>
    </source>
</evidence>
<name>A0A4P9YDM4_ROZAC</name>
<proteinExistence type="inferred from homology"/>
<sequence length="110" mass="12077">MTSFNPTPYVARKDLQNYINSDVKILGKIIQIAVEGPQSILVETSDGRVVVHFSSGFPMNLDDSCLVEGQVVSADHIQASSLQCLSTTTNLSLYEKFVALKRQVPAIYSQ</sequence>
<dbReference type="GO" id="GO:0006260">
    <property type="term" value="P:DNA replication"/>
    <property type="evidence" value="ECO:0007669"/>
    <property type="project" value="InterPro"/>
</dbReference>
<evidence type="ECO:0000313" key="5">
    <source>
        <dbReference type="Proteomes" id="UP000281549"/>
    </source>
</evidence>
<protein>
    <recommendedName>
        <fullName evidence="6">Replication factor A protein 3</fullName>
    </recommendedName>
</protein>
<dbReference type="Proteomes" id="UP000281549">
    <property type="component" value="Unassembled WGS sequence"/>
</dbReference>
<dbReference type="Pfam" id="PF08661">
    <property type="entry name" value="Rep_fac-A_3"/>
    <property type="match status" value="1"/>
</dbReference>
<dbReference type="GO" id="GO:0003677">
    <property type="term" value="F:DNA binding"/>
    <property type="evidence" value="ECO:0007669"/>
    <property type="project" value="InterPro"/>
</dbReference>
<evidence type="ECO:0000256" key="1">
    <source>
        <dbReference type="ARBA" id="ARBA00004123"/>
    </source>
</evidence>
<dbReference type="InterPro" id="IPR012340">
    <property type="entry name" value="NA-bd_OB-fold"/>
</dbReference>
<evidence type="ECO:0008006" key="6">
    <source>
        <dbReference type="Google" id="ProtNLM"/>
    </source>
</evidence>
<reference evidence="5" key="1">
    <citation type="journal article" date="2018" name="Nat. Microbiol.">
        <title>Leveraging single-cell genomics to expand the fungal tree of life.</title>
        <authorList>
            <person name="Ahrendt S.R."/>
            <person name="Quandt C.A."/>
            <person name="Ciobanu D."/>
            <person name="Clum A."/>
            <person name="Salamov A."/>
            <person name="Andreopoulos B."/>
            <person name="Cheng J.F."/>
            <person name="Woyke T."/>
            <person name="Pelin A."/>
            <person name="Henrissat B."/>
            <person name="Reynolds N.K."/>
            <person name="Benny G.L."/>
            <person name="Smith M.E."/>
            <person name="James T.Y."/>
            <person name="Grigoriev I.V."/>
        </authorList>
    </citation>
    <scope>NUCLEOTIDE SEQUENCE [LARGE SCALE GENOMIC DNA]</scope>
    <source>
        <strain evidence="5">CSF55</strain>
    </source>
</reference>
<comment type="subcellular location">
    <subcellularLocation>
        <location evidence="1">Nucleus</location>
    </subcellularLocation>
</comment>
<organism evidence="4 5">
    <name type="scientific">Rozella allomycis (strain CSF55)</name>
    <dbReference type="NCBI Taxonomy" id="988480"/>
    <lineage>
        <taxon>Eukaryota</taxon>
        <taxon>Fungi</taxon>
        <taxon>Fungi incertae sedis</taxon>
        <taxon>Cryptomycota</taxon>
        <taxon>Cryptomycota incertae sedis</taxon>
        <taxon>Rozella</taxon>
    </lineage>
</organism>
<dbReference type="GO" id="GO:0006281">
    <property type="term" value="P:DNA repair"/>
    <property type="evidence" value="ECO:0007669"/>
    <property type="project" value="InterPro"/>
</dbReference>
<comment type="similarity">
    <text evidence="2">Belongs to the replication factor A protein 3 family.</text>
</comment>
<dbReference type="EMBL" id="ML005856">
    <property type="protein sequence ID" value="RKP17406.1"/>
    <property type="molecule type" value="Genomic_DNA"/>
</dbReference>
<keyword evidence="3" id="KW-0539">Nucleus</keyword>
<accession>A0A4P9YDM4</accession>
<dbReference type="Gene3D" id="2.40.50.140">
    <property type="entry name" value="Nucleic acid-binding proteins"/>
    <property type="match status" value="1"/>
</dbReference>
<evidence type="ECO:0000256" key="2">
    <source>
        <dbReference type="ARBA" id="ARBA00009761"/>
    </source>
</evidence>